<dbReference type="AlphaFoldDB" id="A0A5M8RGC8"/>
<dbReference type="Gene3D" id="3.30.1490.70">
    <property type="match status" value="1"/>
</dbReference>
<evidence type="ECO:0000256" key="1">
    <source>
        <dbReference type="ARBA" id="ARBA00007572"/>
    </source>
</evidence>
<name>A0A5M8RGC8_9BACI</name>
<dbReference type="RefSeq" id="WP_150149934.1">
    <property type="nucleotide sequence ID" value="NZ_QSND01000007.1"/>
</dbReference>
<sequence length="269" mass="30990">MFVSPMLLEPAIEPFDSDDYITEIKFDGIRIILSKSNNTVRLYTRHGNEVTSKFPELLTVDIPDGTVLDGEVIVPDVNGASDFDAVMQRFQSNKATHNIVYCVFDIFKIDGESITFEPLFKRKESLKGLQFNHPNIFLVEGMRGNGVVYFYAAKEKRLEGIVLKKADSPYEINKRSKNWLKIVNYEYTDVLIIGLRKKDHALLLSYPDGQHAGIMEFMANADRRRLHAEKKIISESDNYTYINPLSCIVKHRFKTKHGLLRLPSFHKWN</sequence>
<feature type="domain" description="ATP-dependent DNA ligase family profile" evidence="3">
    <location>
        <begin position="92"/>
        <end position="215"/>
    </location>
</feature>
<dbReference type="SUPFAM" id="SSF56091">
    <property type="entry name" value="DNA ligase/mRNA capping enzyme, catalytic domain"/>
    <property type="match status" value="1"/>
</dbReference>
<dbReference type="InterPro" id="IPR050191">
    <property type="entry name" value="ATP-dep_DNA_ligase"/>
</dbReference>
<proteinExistence type="inferred from homology"/>
<evidence type="ECO:0000313" key="5">
    <source>
        <dbReference type="Proteomes" id="UP000324326"/>
    </source>
</evidence>
<protein>
    <submittedName>
        <fullName evidence="4">ATP-dependent DNA ligase</fullName>
        <ecNumber evidence="4">6.5.1.1</ecNumber>
    </submittedName>
</protein>
<evidence type="ECO:0000313" key="4">
    <source>
        <dbReference type="EMBL" id="KAA6446901.1"/>
    </source>
</evidence>
<dbReference type="PROSITE" id="PS00697">
    <property type="entry name" value="DNA_LIGASE_A1"/>
    <property type="match status" value="1"/>
</dbReference>
<dbReference type="InterPro" id="IPR012310">
    <property type="entry name" value="DNA_ligase_ATP-dep_cent"/>
</dbReference>
<dbReference type="PANTHER" id="PTHR45674">
    <property type="entry name" value="DNA LIGASE 1/3 FAMILY MEMBER"/>
    <property type="match status" value="1"/>
</dbReference>
<dbReference type="EMBL" id="QSND01000007">
    <property type="protein sequence ID" value="KAA6446901.1"/>
    <property type="molecule type" value="Genomic_DNA"/>
</dbReference>
<keyword evidence="2 4" id="KW-0436">Ligase</keyword>
<reference evidence="4 5" key="1">
    <citation type="submission" date="2018-08" db="EMBL/GenBank/DDBJ databases">
        <title>Bacillus phenotypic plasticity.</title>
        <authorList>
            <person name="Hurtado E."/>
        </authorList>
    </citation>
    <scope>NUCLEOTIDE SEQUENCE [LARGE SCALE GENOMIC DNA]</scope>
    <source>
        <strain evidence="4 5">427</strain>
    </source>
</reference>
<dbReference type="GO" id="GO:0006281">
    <property type="term" value="P:DNA repair"/>
    <property type="evidence" value="ECO:0007669"/>
    <property type="project" value="InterPro"/>
</dbReference>
<dbReference type="Proteomes" id="UP000324326">
    <property type="component" value="Unassembled WGS sequence"/>
</dbReference>
<organism evidence="4 5">
    <name type="scientific">Bacillus swezeyi</name>
    <dbReference type="NCBI Taxonomy" id="1925020"/>
    <lineage>
        <taxon>Bacteria</taxon>
        <taxon>Bacillati</taxon>
        <taxon>Bacillota</taxon>
        <taxon>Bacilli</taxon>
        <taxon>Bacillales</taxon>
        <taxon>Bacillaceae</taxon>
        <taxon>Bacillus</taxon>
    </lineage>
</organism>
<comment type="caution">
    <text evidence="4">The sequence shown here is derived from an EMBL/GenBank/DDBJ whole genome shotgun (WGS) entry which is preliminary data.</text>
</comment>
<dbReference type="GO" id="GO:0005524">
    <property type="term" value="F:ATP binding"/>
    <property type="evidence" value="ECO:0007669"/>
    <property type="project" value="InterPro"/>
</dbReference>
<evidence type="ECO:0000256" key="2">
    <source>
        <dbReference type="ARBA" id="ARBA00022598"/>
    </source>
</evidence>
<comment type="similarity">
    <text evidence="1">Belongs to the ATP-dependent DNA ligase family.</text>
</comment>
<dbReference type="InterPro" id="IPR016059">
    <property type="entry name" value="DNA_ligase_ATP-dep_CS"/>
</dbReference>
<dbReference type="CDD" id="cd07906">
    <property type="entry name" value="Adenylation_DNA_ligase_LigD_LigC"/>
    <property type="match status" value="1"/>
</dbReference>
<accession>A0A5M8RGC8</accession>
<dbReference type="GO" id="GO:0003910">
    <property type="term" value="F:DNA ligase (ATP) activity"/>
    <property type="evidence" value="ECO:0007669"/>
    <property type="project" value="UniProtKB-EC"/>
</dbReference>
<evidence type="ECO:0000259" key="3">
    <source>
        <dbReference type="PROSITE" id="PS50160"/>
    </source>
</evidence>
<dbReference type="GO" id="GO:0006310">
    <property type="term" value="P:DNA recombination"/>
    <property type="evidence" value="ECO:0007669"/>
    <property type="project" value="InterPro"/>
</dbReference>
<dbReference type="PROSITE" id="PS50160">
    <property type="entry name" value="DNA_LIGASE_A3"/>
    <property type="match status" value="1"/>
</dbReference>
<dbReference type="PANTHER" id="PTHR45674:SF4">
    <property type="entry name" value="DNA LIGASE 1"/>
    <property type="match status" value="1"/>
</dbReference>
<dbReference type="EC" id="6.5.1.1" evidence="4"/>
<dbReference type="Pfam" id="PF01068">
    <property type="entry name" value="DNA_ligase_A_M"/>
    <property type="match status" value="1"/>
</dbReference>
<gene>
    <name evidence="4" type="ORF">DX927_22880</name>
</gene>
<dbReference type="NCBIfam" id="NF005796">
    <property type="entry name" value="PRK07636.1"/>
    <property type="match status" value="1"/>
</dbReference>
<dbReference type="Gene3D" id="3.30.470.30">
    <property type="entry name" value="DNA ligase/mRNA capping enzyme"/>
    <property type="match status" value="1"/>
</dbReference>